<dbReference type="Proteomes" id="UP000238034">
    <property type="component" value="Unassembled WGS sequence"/>
</dbReference>
<dbReference type="AlphaFoldDB" id="A0A2T0U8W1"/>
<dbReference type="PANTHER" id="PTHR42208">
    <property type="entry name" value="HEAVY METAL TRANSPORTER-RELATED"/>
    <property type="match status" value="1"/>
</dbReference>
<feature type="transmembrane region" description="Helical" evidence="1">
    <location>
        <begin position="190"/>
        <end position="208"/>
    </location>
</feature>
<keyword evidence="4" id="KW-1185">Reference proteome</keyword>
<proteinExistence type="predicted"/>
<gene>
    <name evidence="3" type="ORF">B0I27_102136</name>
</gene>
<evidence type="ECO:0000259" key="2">
    <source>
        <dbReference type="Pfam" id="PF13386"/>
    </source>
</evidence>
<feature type="transmembrane region" description="Helical" evidence="1">
    <location>
        <begin position="124"/>
        <end position="146"/>
    </location>
</feature>
<evidence type="ECO:0000256" key="1">
    <source>
        <dbReference type="SAM" id="Phobius"/>
    </source>
</evidence>
<feature type="domain" description="Urease accessory protein UreH-like transmembrane" evidence="2">
    <location>
        <begin position="7"/>
        <end position="201"/>
    </location>
</feature>
<evidence type="ECO:0000313" key="4">
    <source>
        <dbReference type="Proteomes" id="UP000238034"/>
    </source>
</evidence>
<dbReference type="RefSeq" id="WP_106291515.1">
    <property type="nucleotide sequence ID" value="NZ_PVTH01000002.1"/>
</dbReference>
<keyword evidence="1" id="KW-1133">Transmembrane helix</keyword>
<dbReference type="EMBL" id="PVTH01000002">
    <property type="protein sequence ID" value="PRY54370.1"/>
    <property type="molecule type" value="Genomic_DNA"/>
</dbReference>
<dbReference type="InterPro" id="IPR039447">
    <property type="entry name" value="UreH-like_TM_dom"/>
</dbReference>
<sequence>MSIWYLAFFTGFFGSVHCLGMCGPLAFAVPSRHSGWWMVLFDKLSYQFGRIISYSLLGILIGFVGQQLWMSGLQQFVSVVSGLLILVAGASRILKFRTSIGTENGIGIFNRAFTYALKHKANHLITGMLNGLLPCGFVYLALAGAVTVGSPVGAMNYMALFGLGTLPLMLVATFGFGMVGPIFRRKINQAVPYLMVCLGLWFILRGASLDLPYLSPKVAPQTEVCN</sequence>
<accession>A0A2T0U8W1</accession>
<protein>
    <recommendedName>
        <fullName evidence="2">Urease accessory protein UreH-like transmembrane domain-containing protein</fullName>
    </recommendedName>
</protein>
<feature type="transmembrane region" description="Helical" evidence="1">
    <location>
        <begin position="76"/>
        <end position="94"/>
    </location>
</feature>
<reference evidence="3 4" key="1">
    <citation type="submission" date="2018-03" db="EMBL/GenBank/DDBJ databases">
        <title>Genomic Encyclopedia of Type Strains, Phase III (KMG-III): the genomes of soil and plant-associated and newly described type strains.</title>
        <authorList>
            <person name="Whitman W."/>
        </authorList>
    </citation>
    <scope>NUCLEOTIDE SEQUENCE [LARGE SCALE GENOMIC DNA]</scope>
    <source>
        <strain evidence="3 4">CGMCC 1.9313</strain>
    </source>
</reference>
<feature type="transmembrane region" description="Helical" evidence="1">
    <location>
        <begin position="51"/>
        <end position="70"/>
    </location>
</feature>
<organism evidence="3 4">
    <name type="scientific">Arcticibacter pallidicorallinus</name>
    <dbReference type="NCBI Taxonomy" id="1259464"/>
    <lineage>
        <taxon>Bacteria</taxon>
        <taxon>Pseudomonadati</taxon>
        <taxon>Bacteroidota</taxon>
        <taxon>Sphingobacteriia</taxon>
        <taxon>Sphingobacteriales</taxon>
        <taxon>Sphingobacteriaceae</taxon>
        <taxon>Arcticibacter</taxon>
    </lineage>
</organism>
<comment type="caution">
    <text evidence="3">The sequence shown here is derived from an EMBL/GenBank/DDBJ whole genome shotgun (WGS) entry which is preliminary data.</text>
</comment>
<keyword evidence="1" id="KW-0472">Membrane</keyword>
<keyword evidence="1" id="KW-0812">Transmembrane</keyword>
<evidence type="ECO:0000313" key="3">
    <source>
        <dbReference type="EMBL" id="PRY54370.1"/>
    </source>
</evidence>
<dbReference type="PANTHER" id="PTHR42208:SF1">
    <property type="entry name" value="HEAVY METAL TRANSPORTER"/>
    <property type="match status" value="1"/>
</dbReference>
<dbReference type="OrthoDB" id="594443at2"/>
<name>A0A2T0U8W1_9SPHI</name>
<feature type="transmembrane region" description="Helical" evidence="1">
    <location>
        <begin position="6"/>
        <end position="30"/>
    </location>
</feature>
<feature type="transmembrane region" description="Helical" evidence="1">
    <location>
        <begin position="158"/>
        <end position="183"/>
    </location>
</feature>
<dbReference type="Pfam" id="PF13386">
    <property type="entry name" value="DsbD_2"/>
    <property type="match status" value="1"/>
</dbReference>